<sequence length="584" mass="68708">MEESFKPNSLTINKLLTDSDALYQIPVYQRPYKWGDDEIDKLWDDIIESYSNQEPNYFLGSIITAKSSQGTKYLDVVDGQQRLTTLIILMATIRDLYPKINEEQCEEDPFAIGIEQIKNAIMVSDKFGRLRLATHSNHSTDFDKHIIKGNTSILKKPYKKDLRKDEAPEFKFINTSVEFRYRLEELGEKEAGSLLNYIFNQIKIIRIDCTNVGFAIKLFQVLNARGLDLTNSDLIKSYLIGKLYTNYDEEVVKIKESQFLQDWIACEGIALDIEESMNELFVMYEYFLLASNPKKSLYDELERQFENEDPIDVIGDFKAFITGYQNHVYDTKSPLDYSFFYLRWSIYWKTILSTAIHIGYSDIKEFKESLRRFFYLFWIAGFTLSRIKQTSFNLIKWLKDKKLINEIKYELEKSIKENKVQERVESALSGNVYQEPWCKPLLALIEYNQIDKPEYIWLGDRNIHAEHILPQNFNEVYGWKHVIEDDRDGIEYVNTFGNMTLLSGKKNIEASNDAFENKISIYQGKGKHGSSDNKITSFRITQKIFDDYNQKKLERWDIDTILKRKTELLEELEEILKIDLKNIR</sequence>
<dbReference type="Pfam" id="PF07510">
    <property type="entry name" value="GmrSD_C"/>
    <property type="match status" value="1"/>
</dbReference>
<dbReference type="InterPro" id="IPR011089">
    <property type="entry name" value="GmrSD_C"/>
</dbReference>
<protein>
    <submittedName>
        <fullName evidence="3">Uncharacterized protein with ParB-like and HNH nuclease domain</fullName>
    </submittedName>
</protein>
<evidence type="ECO:0000313" key="4">
    <source>
        <dbReference type="Proteomes" id="UP000590442"/>
    </source>
</evidence>
<reference evidence="3 4" key="1">
    <citation type="submission" date="2020-03" db="EMBL/GenBank/DDBJ databases">
        <title>Genomic Encyclopedia of Type Strains, Phase IV (KMG-IV): sequencing the most valuable type-strain genomes for metagenomic binning, comparative biology and taxonomic classification.</title>
        <authorList>
            <person name="Goeker M."/>
        </authorList>
    </citation>
    <scope>NUCLEOTIDE SEQUENCE [LARGE SCALE GENOMIC DNA]</scope>
    <source>
        <strain evidence="3 4">DSM 29762</strain>
    </source>
</reference>
<name>A0A846QT76_9FLAO</name>
<keyword evidence="4" id="KW-1185">Reference proteome</keyword>
<dbReference type="RefSeq" id="WP_167959926.1">
    <property type="nucleotide sequence ID" value="NZ_JAATJJ010000001.1"/>
</dbReference>
<dbReference type="Proteomes" id="UP000590442">
    <property type="component" value="Unassembled WGS sequence"/>
</dbReference>
<comment type="caution">
    <text evidence="3">The sequence shown here is derived from an EMBL/GenBank/DDBJ whole genome shotgun (WGS) entry which is preliminary data.</text>
</comment>
<dbReference type="EMBL" id="JAATJJ010000001">
    <property type="protein sequence ID" value="NJB69722.1"/>
    <property type="molecule type" value="Genomic_DNA"/>
</dbReference>
<dbReference type="PANTHER" id="PTHR35149">
    <property type="entry name" value="SLL5132 PROTEIN"/>
    <property type="match status" value="1"/>
</dbReference>
<dbReference type="Pfam" id="PF03235">
    <property type="entry name" value="GmrSD_N"/>
    <property type="match status" value="1"/>
</dbReference>
<proteinExistence type="predicted"/>
<evidence type="ECO:0000259" key="1">
    <source>
        <dbReference type="Pfam" id="PF03235"/>
    </source>
</evidence>
<accession>A0A846QT76</accession>
<evidence type="ECO:0000313" key="3">
    <source>
        <dbReference type="EMBL" id="NJB69722.1"/>
    </source>
</evidence>
<gene>
    <name evidence="3" type="ORF">GGR42_000184</name>
</gene>
<feature type="domain" description="GmrSD restriction endonucleases N-terminal" evidence="1">
    <location>
        <begin position="12"/>
        <end position="239"/>
    </location>
</feature>
<evidence type="ECO:0000259" key="2">
    <source>
        <dbReference type="Pfam" id="PF07510"/>
    </source>
</evidence>
<feature type="domain" description="GmrSD restriction endonucleases C-terminal" evidence="2">
    <location>
        <begin position="421"/>
        <end position="570"/>
    </location>
</feature>
<dbReference type="AlphaFoldDB" id="A0A846QT76"/>
<dbReference type="InterPro" id="IPR004919">
    <property type="entry name" value="GmrSD_N"/>
</dbReference>
<dbReference type="PANTHER" id="PTHR35149:SF2">
    <property type="entry name" value="DUF262 DOMAIN-CONTAINING PROTEIN"/>
    <property type="match status" value="1"/>
</dbReference>
<organism evidence="3 4">
    <name type="scientific">Saonia flava</name>
    <dbReference type="NCBI Taxonomy" id="523696"/>
    <lineage>
        <taxon>Bacteria</taxon>
        <taxon>Pseudomonadati</taxon>
        <taxon>Bacteroidota</taxon>
        <taxon>Flavobacteriia</taxon>
        <taxon>Flavobacteriales</taxon>
        <taxon>Flavobacteriaceae</taxon>
        <taxon>Saonia</taxon>
    </lineage>
</organism>